<evidence type="ECO:0000259" key="2">
    <source>
        <dbReference type="PROSITE" id="PS50011"/>
    </source>
</evidence>
<organism evidence="3 4">
    <name type="scientific">Actinomadura harenae</name>
    <dbReference type="NCBI Taxonomy" id="2483351"/>
    <lineage>
        <taxon>Bacteria</taxon>
        <taxon>Bacillati</taxon>
        <taxon>Actinomycetota</taxon>
        <taxon>Actinomycetes</taxon>
        <taxon>Streptosporangiales</taxon>
        <taxon>Thermomonosporaceae</taxon>
        <taxon>Actinomadura</taxon>
    </lineage>
</organism>
<proteinExistence type="predicted"/>
<dbReference type="GO" id="GO:0005737">
    <property type="term" value="C:cytoplasm"/>
    <property type="evidence" value="ECO:0007669"/>
    <property type="project" value="TreeGrafter"/>
</dbReference>
<keyword evidence="4" id="KW-1185">Reference proteome</keyword>
<dbReference type="PANTHER" id="PTHR24361">
    <property type="entry name" value="MITOGEN-ACTIVATED KINASE KINASE KINASE"/>
    <property type="match status" value="1"/>
</dbReference>
<reference evidence="3 4" key="1">
    <citation type="submission" date="2018-10" db="EMBL/GenBank/DDBJ databases">
        <title>Isolation from soil.</title>
        <authorList>
            <person name="Hu J."/>
        </authorList>
    </citation>
    <scope>NUCLEOTIDE SEQUENCE [LARGE SCALE GENOMIC DNA]</scope>
    <source>
        <strain evidence="3 4">NEAU-Ht49</strain>
    </source>
</reference>
<name>A0A3M2LVR8_9ACTN</name>
<dbReference type="PROSITE" id="PS00108">
    <property type="entry name" value="PROTEIN_KINASE_ST"/>
    <property type="match status" value="1"/>
</dbReference>
<dbReference type="InterPro" id="IPR008271">
    <property type="entry name" value="Ser/Thr_kinase_AS"/>
</dbReference>
<evidence type="ECO:0000313" key="4">
    <source>
        <dbReference type="Proteomes" id="UP000282674"/>
    </source>
</evidence>
<dbReference type="InterPro" id="IPR011009">
    <property type="entry name" value="Kinase-like_dom_sf"/>
</dbReference>
<gene>
    <name evidence="3" type="ORF">EBO15_27475</name>
</gene>
<keyword evidence="1" id="KW-0812">Transmembrane</keyword>
<keyword evidence="3" id="KW-0418">Kinase</keyword>
<dbReference type="CDD" id="cd14014">
    <property type="entry name" value="STKc_PknB_like"/>
    <property type="match status" value="1"/>
</dbReference>
<evidence type="ECO:0000313" key="3">
    <source>
        <dbReference type="EMBL" id="RMI40105.1"/>
    </source>
</evidence>
<keyword evidence="3" id="KW-0723">Serine/threonine-protein kinase</keyword>
<dbReference type="Pfam" id="PF00069">
    <property type="entry name" value="Pkinase"/>
    <property type="match status" value="1"/>
</dbReference>
<dbReference type="Proteomes" id="UP000282674">
    <property type="component" value="Unassembled WGS sequence"/>
</dbReference>
<dbReference type="InterPro" id="IPR000719">
    <property type="entry name" value="Prot_kinase_dom"/>
</dbReference>
<dbReference type="Gene3D" id="1.10.510.10">
    <property type="entry name" value="Transferase(Phosphotransferase) domain 1"/>
    <property type="match status" value="1"/>
</dbReference>
<dbReference type="RefSeq" id="WP_122197348.1">
    <property type="nucleotide sequence ID" value="NZ_JBHSKC010000021.1"/>
</dbReference>
<dbReference type="PROSITE" id="PS50011">
    <property type="entry name" value="PROTEIN_KINASE_DOM"/>
    <property type="match status" value="1"/>
</dbReference>
<dbReference type="GO" id="GO:0005524">
    <property type="term" value="F:ATP binding"/>
    <property type="evidence" value="ECO:0007669"/>
    <property type="project" value="InterPro"/>
</dbReference>
<dbReference type="EMBL" id="RFFG01000058">
    <property type="protein sequence ID" value="RMI40105.1"/>
    <property type="molecule type" value="Genomic_DNA"/>
</dbReference>
<comment type="caution">
    <text evidence="3">The sequence shown here is derived from an EMBL/GenBank/DDBJ whole genome shotgun (WGS) entry which is preliminary data.</text>
</comment>
<feature type="transmembrane region" description="Helical" evidence="1">
    <location>
        <begin position="274"/>
        <end position="296"/>
    </location>
</feature>
<keyword evidence="3" id="KW-0808">Transferase</keyword>
<dbReference type="GO" id="GO:0004674">
    <property type="term" value="F:protein serine/threonine kinase activity"/>
    <property type="evidence" value="ECO:0007669"/>
    <property type="project" value="UniProtKB-KW"/>
</dbReference>
<keyword evidence="1" id="KW-1133">Transmembrane helix</keyword>
<dbReference type="SUPFAM" id="SSF56112">
    <property type="entry name" value="Protein kinase-like (PK-like)"/>
    <property type="match status" value="1"/>
</dbReference>
<evidence type="ECO:0000256" key="1">
    <source>
        <dbReference type="SAM" id="Phobius"/>
    </source>
</evidence>
<accession>A0A3M2LVR8</accession>
<dbReference type="AlphaFoldDB" id="A0A3M2LVR8"/>
<feature type="domain" description="Protein kinase" evidence="2">
    <location>
        <begin position="11"/>
        <end position="270"/>
    </location>
</feature>
<dbReference type="InterPro" id="IPR053235">
    <property type="entry name" value="Ser_Thr_kinase"/>
</dbReference>
<dbReference type="OrthoDB" id="4716121at2"/>
<sequence>MNRSPWRLPGYTELKELGSGTQGRVVLAQHDGNRRPVAIKYLTLDQQADPRSEAMFRQEAVLLQRVVNPHVARLLGYVEGPQGSAILMEVVPGRSLRAVLDSHEGPLAPEAALFMLKGSLLGLAAAHAVGVIHRDYKPGNVLVQDDGTSKLIDFGVAVLTGQGGIAGTPAYMAPEQWTGQPASPATDIYAATCVFVECTSGRKPFQARDLDGLRALHLRQSPPLDGIPEPLHPLVMHGLTKDPAQRLWDANTFVGELETRAVSAYGHDWERRGLIALASVAGLIAAAVPATLLRVVP</sequence>
<keyword evidence="1" id="KW-0472">Membrane</keyword>
<protein>
    <submittedName>
        <fullName evidence="3">Serine/threonine protein kinase</fullName>
    </submittedName>
</protein>